<dbReference type="OMA" id="AKSCIAQ"/>
<dbReference type="AlphaFoldDB" id="A0A139W9I1"/>
<keyword evidence="1" id="KW-0808">Transferase</keyword>
<dbReference type="Proteomes" id="UP000007266">
    <property type="component" value="Unassembled WGS sequence"/>
</dbReference>
<reference evidence="1 2" key="1">
    <citation type="journal article" date="2008" name="Nature">
        <title>The genome of the model beetle and pest Tribolium castaneum.</title>
        <authorList>
            <consortium name="Tribolium Genome Sequencing Consortium"/>
            <person name="Richards S."/>
            <person name="Gibbs R.A."/>
            <person name="Weinstock G.M."/>
            <person name="Brown S.J."/>
            <person name="Denell R."/>
            <person name="Beeman R.W."/>
            <person name="Gibbs R."/>
            <person name="Beeman R.W."/>
            <person name="Brown S.J."/>
            <person name="Bucher G."/>
            <person name="Friedrich M."/>
            <person name="Grimmelikhuijzen C.J."/>
            <person name="Klingler M."/>
            <person name="Lorenzen M."/>
            <person name="Richards S."/>
            <person name="Roth S."/>
            <person name="Schroder R."/>
            <person name="Tautz D."/>
            <person name="Zdobnov E.M."/>
            <person name="Muzny D."/>
            <person name="Gibbs R.A."/>
            <person name="Weinstock G.M."/>
            <person name="Attaway T."/>
            <person name="Bell S."/>
            <person name="Buhay C.J."/>
            <person name="Chandrabose M.N."/>
            <person name="Chavez D."/>
            <person name="Clerk-Blankenburg K.P."/>
            <person name="Cree A."/>
            <person name="Dao M."/>
            <person name="Davis C."/>
            <person name="Chacko J."/>
            <person name="Dinh H."/>
            <person name="Dugan-Rocha S."/>
            <person name="Fowler G."/>
            <person name="Garner T.T."/>
            <person name="Garnes J."/>
            <person name="Gnirke A."/>
            <person name="Hawes A."/>
            <person name="Hernandez J."/>
            <person name="Hines S."/>
            <person name="Holder M."/>
            <person name="Hume J."/>
            <person name="Jhangiani S.N."/>
            <person name="Joshi V."/>
            <person name="Khan Z.M."/>
            <person name="Jackson L."/>
            <person name="Kovar C."/>
            <person name="Kowis A."/>
            <person name="Lee S."/>
            <person name="Lewis L.R."/>
            <person name="Margolis J."/>
            <person name="Morgan M."/>
            <person name="Nazareth L.V."/>
            <person name="Nguyen N."/>
            <person name="Okwuonu G."/>
            <person name="Parker D."/>
            <person name="Richards S."/>
            <person name="Ruiz S.J."/>
            <person name="Santibanez J."/>
            <person name="Savard J."/>
            <person name="Scherer S.E."/>
            <person name="Schneider B."/>
            <person name="Sodergren E."/>
            <person name="Tautz D."/>
            <person name="Vattahil S."/>
            <person name="Villasana D."/>
            <person name="White C.S."/>
            <person name="Wright R."/>
            <person name="Park Y."/>
            <person name="Beeman R.W."/>
            <person name="Lord J."/>
            <person name="Oppert B."/>
            <person name="Lorenzen M."/>
            <person name="Brown S."/>
            <person name="Wang L."/>
            <person name="Savard J."/>
            <person name="Tautz D."/>
            <person name="Richards S."/>
            <person name="Weinstock G."/>
            <person name="Gibbs R.A."/>
            <person name="Liu Y."/>
            <person name="Worley K."/>
            <person name="Weinstock G."/>
            <person name="Elsik C.G."/>
            <person name="Reese J.T."/>
            <person name="Elhaik E."/>
            <person name="Landan G."/>
            <person name="Graur D."/>
            <person name="Arensburger P."/>
            <person name="Atkinson P."/>
            <person name="Beeman R.W."/>
            <person name="Beidler J."/>
            <person name="Brown S.J."/>
            <person name="Demuth J.P."/>
            <person name="Drury D.W."/>
            <person name="Du Y.Z."/>
            <person name="Fujiwara H."/>
            <person name="Lorenzen M."/>
            <person name="Maselli V."/>
            <person name="Osanai M."/>
            <person name="Park Y."/>
            <person name="Robertson H.M."/>
            <person name="Tu Z."/>
            <person name="Wang J.J."/>
            <person name="Wang S."/>
            <person name="Richards S."/>
            <person name="Song H."/>
            <person name="Zhang L."/>
            <person name="Sodergren E."/>
            <person name="Werner D."/>
            <person name="Stanke M."/>
            <person name="Morgenstern B."/>
            <person name="Solovyev V."/>
            <person name="Kosarev P."/>
            <person name="Brown G."/>
            <person name="Chen H.C."/>
            <person name="Ermolaeva O."/>
            <person name="Hlavina W."/>
            <person name="Kapustin Y."/>
            <person name="Kiryutin B."/>
            <person name="Kitts P."/>
            <person name="Maglott D."/>
            <person name="Pruitt K."/>
            <person name="Sapojnikov V."/>
            <person name="Souvorov A."/>
            <person name="Mackey A.J."/>
            <person name="Waterhouse R.M."/>
            <person name="Wyder S."/>
            <person name="Zdobnov E.M."/>
            <person name="Zdobnov E.M."/>
            <person name="Wyder S."/>
            <person name="Kriventseva E.V."/>
            <person name="Kadowaki T."/>
            <person name="Bork P."/>
            <person name="Aranda M."/>
            <person name="Bao R."/>
            <person name="Beermann A."/>
            <person name="Berns N."/>
            <person name="Bolognesi R."/>
            <person name="Bonneton F."/>
            <person name="Bopp D."/>
            <person name="Brown S.J."/>
            <person name="Bucher G."/>
            <person name="Butts T."/>
            <person name="Chaumot A."/>
            <person name="Denell R.E."/>
            <person name="Ferrier D.E."/>
            <person name="Friedrich M."/>
            <person name="Gordon C.M."/>
            <person name="Jindra M."/>
            <person name="Klingler M."/>
            <person name="Lan Q."/>
            <person name="Lattorff H.M."/>
            <person name="Laudet V."/>
            <person name="von Levetsow C."/>
            <person name="Liu Z."/>
            <person name="Lutz R."/>
            <person name="Lynch J.A."/>
            <person name="da Fonseca R.N."/>
            <person name="Posnien N."/>
            <person name="Reuter R."/>
            <person name="Roth S."/>
            <person name="Savard J."/>
            <person name="Schinko J.B."/>
            <person name="Schmitt C."/>
            <person name="Schoppmeier M."/>
            <person name="Schroder R."/>
            <person name="Shippy T.D."/>
            <person name="Simonnet F."/>
            <person name="Marques-Souza H."/>
            <person name="Tautz D."/>
            <person name="Tomoyasu Y."/>
            <person name="Trauner J."/>
            <person name="Van der Zee M."/>
            <person name="Vervoort M."/>
            <person name="Wittkopp N."/>
            <person name="Wimmer E.A."/>
            <person name="Yang X."/>
            <person name="Jones A.K."/>
            <person name="Sattelle D.B."/>
            <person name="Ebert P.R."/>
            <person name="Nelson D."/>
            <person name="Scott J.G."/>
            <person name="Beeman R.W."/>
            <person name="Muthukrishnan S."/>
            <person name="Kramer K.J."/>
            <person name="Arakane Y."/>
            <person name="Beeman R.W."/>
            <person name="Zhu Q."/>
            <person name="Hogenkamp D."/>
            <person name="Dixit R."/>
            <person name="Oppert B."/>
            <person name="Jiang H."/>
            <person name="Zou Z."/>
            <person name="Marshall J."/>
            <person name="Elpidina E."/>
            <person name="Vinokurov K."/>
            <person name="Oppert C."/>
            <person name="Zou Z."/>
            <person name="Evans J."/>
            <person name="Lu Z."/>
            <person name="Zhao P."/>
            <person name="Sumathipala N."/>
            <person name="Altincicek B."/>
            <person name="Vilcinskas A."/>
            <person name="Williams M."/>
            <person name="Hultmark D."/>
            <person name="Hetru C."/>
            <person name="Jiang H."/>
            <person name="Grimmelikhuijzen C.J."/>
            <person name="Hauser F."/>
            <person name="Cazzamali G."/>
            <person name="Williamson M."/>
            <person name="Park Y."/>
            <person name="Li B."/>
            <person name="Tanaka Y."/>
            <person name="Predel R."/>
            <person name="Neupert S."/>
            <person name="Schachtner J."/>
            <person name="Verleyen P."/>
            <person name="Raible F."/>
            <person name="Bork P."/>
            <person name="Friedrich M."/>
            <person name="Walden K.K."/>
            <person name="Robertson H.M."/>
            <person name="Angeli S."/>
            <person name="Foret S."/>
            <person name="Bucher G."/>
            <person name="Schuetz S."/>
            <person name="Maleszka R."/>
            <person name="Wimmer E.A."/>
            <person name="Beeman R.W."/>
            <person name="Lorenzen M."/>
            <person name="Tomoyasu Y."/>
            <person name="Miller S.C."/>
            <person name="Grossmann D."/>
            <person name="Bucher G."/>
        </authorList>
    </citation>
    <scope>NUCLEOTIDE SEQUENCE [LARGE SCALE GENOMIC DNA]</scope>
    <source>
        <strain evidence="1 2">Georgia GA2</strain>
    </source>
</reference>
<dbReference type="EMBL" id="KQ972260">
    <property type="protein sequence ID" value="KYB24567.1"/>
    <property type="molecule type" value="Genomic_DNA"/>
</dbReference>
<evidence type="ECO:0000313" key="2">
    <source>
        <dbReference type="Proteomes" id="UP000007266"/>
    </source>
</evidence>
<keyword evidence="2" id="KW-1185">Reference proteome</keyword>
<name>A0A139W9I1_TRICA</name>
<gene>
    <name evidence="1" type="primary">AUGUSTUS-3.0.2_30973</name>
    <name evidence="1" type="ORF">TcasGA2_TC030973</name>
</gene>
<keyword evidence="1" id="KW-0695">RNA-directed DNA polymerase</keyword>
<evidence type="ECO:0000313" key="1">
    <source>
        <dbReference type="EMBL" id="KYB24567.1"/>
    </source>
</evidence>
<dbReference type="GO" id="GO:0003964">
    <property type="term" value="F:RNA-directed DNA polymerase activity"/>
    <property type="evidence" value="ECO:0007669"/>
    <property type="project" value="UniProtKB-KW"/>
</dbReference>
<sequence length="198" mass="22427">MKIVWTGSELIRGNSFGPHLDYALAKGKIATGMLRSLVCRRSALSIDNKLLLYKSVIRPTMTYASVAWAFAPCKTRMHKLQTFQNKFLRQAFNAPWFVRNNQLHREAKMPTMEEFFRETAERAFSKAEAHPNPLVREAVDYDENGPSRCKRPRMALLFHQMDHFGGIPGAPSSFLLAPCKPAWLPSVRSGMKTNGSDP</sequence>
<proteinExistence type="predicted"/>
<accession>A0A139W9I1</accession>
<dbReference type="InParanoid" id="A0A139W9I1"/>
<reference evidence="1 2" key="2">
    <citation type="journal article" date="2010" name="Nucleic Acids Res.">
        <title>BeetleBase in 2010: revisions to provide comprehensive genomic information for Tribolium castaneum.</title>
        <authorList>
            <person name="Kim H.S."/>
            <person name="Murphy T."/>
            <person name="Xia J."/>
            <person name="Caragea D."/>
            <person name="Park Y."/>
            <person name="Beeman R.W."/>
            <person name="Lorenzen M.D."/>
            <person name="Butcher S."/>
            <person name="Manak J.R."/>
            <person name="Brown S.J."/>
        </authorList>
    </citation>
    <scope>NUCLEOTIDE SEQUENCE [LARGE SCALE GENOMIC DNA]</scope>
    <source>
        <strain evidence="1 2">Georgia GA2</strain>
    </source>
</reference>
<keyword evidence="1" id="KW-0548">Nucleotidyltransferase</keyword>
<protein>
    <submittedName>
        <fullName evidence="1">RNA-directed DNA polymerase from mobile element jockey-like Protein</fullName>
    </submittedName>
</protein>
<organism evidence="1 2">
    <name type="scientific">Tribolium castaneum</name>
    <name type="common">Red flour beetle</name>
    <dbReference type="NCBI Taxonomy" id="7070"/>
    <lineage>
        <taxon>Eukaryota</taxon>
        <taxon>Metazoa</taxon>
        <taxon>Ecdysozoa</taxon>
        <taxon>Arthropoda</taxon>
        <taxon>Hexapoda</taxon>
        <taxon>Insecta</taxon>
        <taxon>Pterygota</taxon>
        <taxon>Neoptera</taxon>
        <taxon>Endopterygota</taxon>
        <taxon>Coleoptera</taxon>
        <taxon>Polyphaga</taxon>
        <taxon>Cucujiformia</taxon>
        <taxon>Tenebrionidae</taxon>
        <taxon>Tenebrionidae incertae sedis</taxon>
        <taxon>Tribolium</taxon>
    </lineage>
</organism>